<dbReference type="AlphaFoldDB" id="A0A5C3LS25"/>
<protein>
    <recommendedName>
        <fullName evidence="1">ABM domain-containing protein</fullName>
    </recommendedName>
</protein>
<keyword evidence="3" id="KW-1185">Reference proteome</keyword>
<evidence type="ECO:0000313" key="3">
    <source>
        <dbReference type="Proteomes" id="UP000308652"/>
    </source>
</evidence>
<dbReference type="Proteomes" id="UP000308652">
    <property type="component" value="Unassembled WGS sequence"/>
</dbReference>
<dbReference type="EMBL" id="ML213620">
    <property type="protein sequence ID" value="TFK35582.1"/>
    <property type="molecule type" value="Genomic_DNA"/>
</dbReference>
<gene>
    <name evidence="2" type="ORF">BDQ12DRAFT_688005</name>
</gene>
<name>A0A5C3LS25_9AGAR</name>
<dbReference type="Pfam" id="PF03992">
    <property type="entry name" value="ABM"/>
    <property type="match status" value="1"/>
</dbReference>
<accession>A0A5C3LS25</accession>
<dbReference type="InterPro" id="IPR011008">
    <property type="entry name" value="Dimeric_a/b-barrel"/>
</dbReference>
<proteinExistence type="predicted"/>
<evidence type="ECO:0000259" key="1">
    <source>
        <dbReference type="Pfam" id="PF03992"/>
    </source>
</evidence>
<feature type="domain" description="ABM" evidence="1">
    <location>
        <begin position="14"/>
        <end position="68"/>
    </location>
</feature>
<reference evidence="2 3" key="1">
    <citation type="journal article" date="2019" name="Nat. Ecol. Evol.">
        <title>Megaphylogeny resolves global patterns of mushroom evolution.</title>
        <authorList>
            <person name="Varga T."/>
            <person name="Krizsan K."/>
            <person name="Foldi C."/>
            <person name="Dima B."/>
            <person name="Sanchez-Garcia M."/>
            <person name="Sanchez-Ramirez S."/>
            <person name="Szollosi G.J."/>
            <person name="Szarkandi J.G."/>
            <person name="Papp V."/>
            <person name="Albert L."/>
            <person name="Andreopoulos W."/>
            <person name="Angelini C."/>
            <person name="Antonin V."/>
            <person name="Barry K.W."/>
            <person name="Bougher N.L."/>
            <person name="Buchanan P."/>
            <person name="Buyck B."/>
            <person name="Bense V."/>
            <person name="Catcheside P."/>
            <person name="Chovatia M."/>
            <person name="Cooper J."/>
            <person name="Damon W."/>
            <person name="Desjardin D."/>
            <person name="Finy P."/>
            <person name="Geml J."/>
            <person name="Haridas S."/>
            <person name="Hughes K."/>
            <person name="Justo A."/>
            <person name="Karasinski D."/>
            <person name="Kautmanova I."/>
            <person name="Kiss B."/>
            <person name="Kocsube S."/>
            <person name="Kotiranta H."/>
            <person name="LaButti K.M."/>
            <person name="Lechner B.E."/>
            <person name="Liimatainen K."/>
            <person name="Lipzen A."/>
            <person name="Lukacs Z."/>
            <person name="Mihaltcheva S."/>
            <person name="Morgado L.N."/>
            <person name="Niskanen T."/>
            <person name="Noordeloos M.E."/>
            <person name="Ohm R.A."/>
            <person name="Ortiz-Santana B."/>
            <person name="Ovrebo C."/>
            <person name="Racz N."/>
            <person name="Riley R."/>
            <person name="Savchenko A."/>
            <person name="Shiryaev A."/>
            <person name="Soop K."/>
            <person name="Spirin V."/>
            <person name="Szebenyi C."/>
            <person name="Tomsovsky M."/>
            <person name="Tulloss R.E."/>
            <person name="Uehling J."/>
            <person name="Grigoriev I.V."/>
            <person name="Vagvolgyi C."/>
            <person name="Papp T."/>
            <person name="Martin F.M."/>
            <person name="Miettinen O."/>
            <person name="Hibbett D.S."/>
            <person name="Nagy L.G."/>
        </authorList>
    </citation>
    <scope>NUCLEOTIDE SEQUENCE [LARGE SCALE GENOMIC DNA]</scope>
    <source>
        <strain evidence="2 3">CBS 166.37</strain>
    </source>
</reference>
<evidence type="ECO:0000313" key="2">
    <source>
        <dbReference type="EMBL" id="TFK35582.1"/>
    </source>
</evidence>
<dbReference type="OrthoDB" id="2900645at2759"/>
<sequence length="119" mass="13828">MSDTQISTSSTSGIILHNTLHIDPTKIDEYLKHLRPAWKAVCAEPECDFFEVSTNPQEPGVYRFTEGWNASLEWLITIQANKEYYKPYLAATEPLYIKPRVLEVFNRESDWSYRKPTAQ</sequence>
<dbReference type="Gene3D" id="3.30.70.100">
    <property type="match status" value="1"/>
</dbReference>
<dbReference type="SUPFAM" id="SSF54909">
    <property type="entry name" value="Dimeric alpha+beta barrel"/>
    <property type="match status" value="1"/>
</dbReference>
<dbReference type="InterPro" id="IPR007138">
    <property type="entry name" value="ABM_dom"/>
</dbReference>
<organism evidence="2 3">
    <name type="scientific">Crucibulum laeve</name>
    <dbReference type="NCBI Taxonomy" id="68775"/>
    <lineage>
        <taxon>Eukaryota</taxon>
        <taxon>Fungi</taxon>
        <taxon>Dikarya</taxon>
        <taxon>Basidiomycota</taxon>
        <taxon>Agaricomycotina</taxon>
        <taxon>Agaricomycetes</taxon>
        <taxon>Agaricomycetidae</taxon>
        <taxon>Agaricales</taxon>
        <taxon>Agaricineae</taxon>
        <taxon>Nidulariaceae</taxon>
        <taxon>Crucibulum</taxon>
    </lineage>
</organism>